<keyword evidence="1" id="KW-0863">Zinc-finger</keyword>
<evidence type="ECO:0000259" key="2">
    <source>
        <dbReference type="PROSITE" id="PS50157"/>
    </source>
</evidence>
<reference evidence="3 4" key="1">
    <citation type="journal article" date="2018" name="Sci. Data">
        <title>The draft genome sequence of cork oak.</title>
        <authorList>
            <person name="Ramos A.M."/>
            <person name="Usie A."/>
            <person name="Barbosa P."/>
            <person name="Barros P.M."/>
            <person name="Capote T."/>
            <person name="Chaves I."/>
            <person name="Simoes F."/>
            <person name="Abreu I."/>
            <person name="Carrasquinho I."/>
            <person name="Faro C."/>
            <person name="Guimaraes J.B."/>
            <person name="Mendonca D."/>
            <person name="Nobrega F."/>
            <person name="Rodrigues L."/>
            <person name="Saibo N.J.M."/>
            <person name="Varela M.C."/>
            <person name="Egas C."/>
            <person name="Matos J."/>
            <person name="Miguel C.M."/>
            <person name="Oliveira M.M."/>
            <person name="Ricardo C.P."/>
            <person name="Goncalves S."/>
        </authorList>
    </citation>
    <scope>NUCLEOTIDE SEQUENCE [LARGE SCALE GENOMIC DNA]</scope>
    <source>
        <strain evidence="4">cv. HL8</strain>
    </source>
</reference>
<dbReference type="EMBL" id="PKMF04000264">
    <property type="protein sequence ID" value="KAK7840306.1"/>
    <property type="molecule type" value="Genomic_DNA"/>
</dbReference>
<keyword evidence="1" id="KW-0862">Zinc</keyword>
<dbReference type="PANTHER" id="PTHR47068:SF1">
    <property type="entry name" value="OS02G0659100 PROTEIN"/>
    <property type="match status" value="1"/>
</dbReference>
<name>A0AAW0KQN0_QUESU</name>
<dbReference type="InterPro" id="IPR013087">
    <property type="entry name" value="Znf_C2H2_type"/>
</dbReference>
<dbReference type="GO" id="GO:0008270">
    <property type="term" value="F:zinc ion binding"/>
    <property type="evidence" value="ECO:0007669"/>
    <property type="project" value="UniProtKB-KW"/>
</dbReference>
<evidence type="ECO:0000313" key="4">
    <source>
        <dbReference type="Proteomes" id="UP000237347"/>
    </source>
</evidence>
<accession>A0AAW0KQN0</accession>
<proteinExistence type="predicted"/>
<comment type="caution">
    <text evidence="3">The sequence shown here is derived from an EMBL/GenBank/DDBJ whole genome shotgun (WGS) entry which is preliminary data.</text>
</comment>
<feature type="domain" description="C2H2-type" evidence="2">
    <location>
        <begin position="32"/>
        <end position="59"/>
    </location>
</feature>
<dbReference type="PROSITE" id="PS50157">
    <property type="entry name" value="ZINC_FINGER_C2H2_2"/>
    <property type="match status" value="1"/>
</dbReference>
<gene>
    <name evidence="3" type="primary">ZAT3</name>
    <name evidence="3" type="ORF">CFP56_016810</name>
</gene>
<dbReference type="PROSITE" id="PS00028">
    <property type="entry name" value="ZINC_FINGER_C2H2_1"/>
    <property type="match status" value="1"/>
</dbReference>
<dbReference type="AlphaFoldDB" id="A0AAW0KQN0"/>
<dbReference type="Proteomes" id="UP000237347">
    <property type="component" value="Unassembled WGS sequence"/>
</dbReference>
<protein>
    <submittedName>
        <fullName evidence="3">Zinc finger protein zat3</fullName>
    </submittedName>
</protein>
<keyword evidence="1" id="KW-0479">Metal-binding</keyword>
<keyword evidence="4" id="KW-1185">Reference proteome</keyword>
<dbReference type="Pfam" id="PF13912">
    <property type="entry name" value="zf-C2H2_6"/>
    <property type="match status" value="1"/>
</dbReference>
<evidence type="ECO:0000313" key="3">
    <source>
        <dbReference type="EMBL" id="KAK7840306.1"/>
    </source>
</evidence>
<organism evidence="3 4">
    <name type="scientific">Quercus suber</name>
    <name type="common">Cork oak</name>
    <dbReference type="NCBI Taxonomy" id="58331"/>
    <lineage>
        <taxon>Eukaryota</taxon>
        <taxon>Viridiplantae</taxon>
        <taxon>Streptophyta</taxon>
        <taxon>Embryophyta</taxon>
        <taxon>Tracheophyta</taxon>
        <taxon>Spermatophyta</taxon>
        <taxon>Magnoliopsida</taxon>
        <taxon>eudicotyledons</taxon>
        <taxon>Gunneridae</taxon>
        <taxon>Pentapetalae</taxon>
        <taxon>rosids</taxon>
        <taxon>fabids</taxon>
        <taxon>Fagales</taxon>
        <taxon>Fagaceae</taxon>
        <taxon>Quercus</taxon>
    </lineage>
</organism>
<evidence type="ECO:0000256" key="1">
    <source>
        <dbReference type="PROSITE-ProRule" id="PRU00042"/>
    </source>
</evidence>
<dbReference type="PANTHER" id="PTHR47068">
    <property type="entry name" value="OS02G0659100 PROTEIN"/>
    <property type="match status" value="1"/>
</dbReference>
<sequence length="141" mass="15684">MLASGVERASERSIIDQAEFDGFFRESVGCRFECSSCKKVFGSHQALGGHRASHKNVKGCFAITRSCASDGDEFDNIQDQHGDNNERDIGAALEEEKMLMVLGGHKCSICLRFFQVVKLWVDIRGVTGRKEKKGLLLVVWT</sequence>